<dbReference type="InterPro" id="IPR011333">
    <property type="entry name" value="SKP1/BTB/POZ_sf"/>
</dbReference>
<dbReference type="Proteomes" id="UP000324897">
    <property type="component" value="Chromosome 2"/>
</dbReference>
<sequence length="134" mass="14802">MGPLTAGPFGAHIRPSLWQSPYWTIALAEPNDFSAADFVHAQETADVAGETVAAHRCVLAARSPVFMGVALWPDEVEGLDARPDRRHGSKSRVFKALDYFVYTDSLPKIEDADKMVMVQYLLVAVDRHSLDMLS</sequence>
<evidence type="ECO:0000313" key="4">
    <source>
        <dbReference type="Proteomes" id="UP000324897"/>
    </source>
</evidence>
<organism evidence="3 4">
    <name type="scientific">Eragrostis curvula</name>
    <name type="common">weeping love grass</name>
    <dbReference type="NCBI Taxonomy" id="38414"/>
    <lineage>
        <taxon>Eukaryota</taxon>
        <taxon>Viridiplantae</taxon>
        <taxon>Streptophyta</taxon>
        <taxon>Embryophyta</taxon>
        <taxon>Tracheophyta</taxon>
        <taxon>Spermatophyta</taxon>
        <taxon>Magnoliopsida</taxon>
        <taxon>Liliopsida</taxon>
        <taxon>Poales</taxon>
        <taxon>Poaceae</taxon>
        <taxon>PACMAD clade</taxon>
        <taxon>Chloridoideae</taxon>
        <taxon>Eragrostideae</taxon>
        <taxon>Eragrostidinae</taxon>
        <taxon>Eragrostis</taxon>
    </lineage>
</organism>
<dbReference type="PANTHER" id="PTHR26379">
    <property type="entry name" value="BTB/POZ AND MATH DOMAIN-CONTAINING PROTEIN 1"/>
    <property type="match status" value="1"/>
</dbReference>
<dbReference type="Gramene" id="TVU23626">
    <property type="protein sequence ID" value="TVU23626"/>
    <property type="gene ID" value="EJB05_26002"/>
</dbReference>
<comment type="pathway">
    <text evidence="1">Protein modification; protein ubiquitination.</text>
</comment>
<feature type="non-terminal residue" evidence="3">
    <location>
        <position position="1"/>
    </location>
</feature>
<evidence type="ECO:0000256" key="1">
    <source>
        <dbReference type="ARBA" id="ARBA00004906"/>
    </source>
</evidence>
<dbReference type="InterPro" id="IPR000210">
    <property type="entry name" value="BTB/POZ_dom"/>
</dbReference>
<reference evidence="3 4" key="1">
    <citation type="journal article" date="2019" name="Sci. Rep.">
        <title>A high-quality genome of Eragrostis curvula grass provides insights into Poaceae evolution and supports new strategies to enhance forage quality.</title>
        <authorList>
            <person name="Carballo J."/>
            <person name="Santos B.A.C.M."/>
            <person name="Zappacosta D."/>
            <person name="Garbus I."/>
            <person name="Selva J.P."/>
            <person name="Gallo C.A."/>
            <person name="Diaz A."/>
            <person name="Albertini E."/>
            <person name="Caccamo M."/>
            <person name="Echenique V."/>
        </authorList>
    </citation>
    <scope>NUCLEOTIDE SEQUENCE [LARGE SCALE GENOMIC DNA]</scope>
    <source>
        <strain evidence="4">cv. Victoria</strain>
        <tissue evidence="3">Leaf</tissue>
    </source>
</reference>
<dbReference type="Gene3D" id="3.30.710.10">
    <property type="entry name" value="Potassium Channel Kv1.1, Chain A"/>
    <property type="match status" value="1"/>
</dbReference>
<dbReference type="PANTHER" id="PTHR26379:SF483">
    <property type="entry name" value="OS11G0619800 PROTEIN"/>
    <property type="match status" value="1"/>
</dbReference>
<dbReference type="PROSITE" id="PS50097">
    <property type="entry name" value="BTB"/>
    <property type="match status" value="1"/>
</dbReference>
<accession>A0A5J9UJ95</accession>
<feature type="domain" description="BTB" evidence="2">
    <location>
        <begin position="36"/>
        <end position="110"/>
    </location>
</feature>
<evidence type="ECO:0000313" key="3">
    <source>
        <dbReference type="EMBL" id="TVU23626.1"/>
    </source>
</evidence>
<gene>
    <name evidence="3" type="ORF">EJB05_26002</name>
</gene>
<dbReference type="SUPFAM" id="SSF54695">
    <property type="entry name" value="POZ domain"/>
    <property type="match status" value="1"/>
</dbReference>
<protein>
    <recommendedName>
        <fullName evidence="2">BTB domain-containing protein</fullName>
    </recommendedName>
</protein>
<dbReference type="InterPro" id="IPR045005">
    <property type="entry name" value="BPM1-6"/>
</dbReference>
<name>A0A5J9UJ95_9POAL</name>
<dbReference type="GO" id="GO:0016567">
    <property type="term" value="P:protein ubiquitination"/>
    <property type="evidence" value="ECO:0007669"/>
    <property type="project" value="InterPro"/>
</dbReference>
<comment type="caution">
    <text evidence="3">The sequence shown here is derived from an EMBL/GenBank/DDBJ whole genome shotgun (WGS) entry which is preliminary data.</text>
</comment>
<evidence type="ECO:0000259" key="2">
    <source>
        <dbReference type="PROSITE" id="PS50097"/>
    </source>
</evidence>
<dbReference type="EMBL" id="RWGY01000013">
    <property type="protein sequence ID" value="TVU23626.1"/>
    <property type="molecule type" value="Genomic_DNA"/>
</dbReference>
<dbReference type="AlphaFoldDB" id="A0A5J9UJ95"/>
<proteinExistence type="predicted"/>
<dbReference type="OrthoDB" id="1878800at2759"/>
<keyword evidence="4" id="KW-1185">Reference proteome</keyword>